<evidence type="ECO:0000313" key="2">
    <source>
        <dbReference type="EMBL" id="GAA0157642.1"/>
    </source>
</evidence>
<evidence type="ECO:0000313" key="3">
    <source>
        <dbReference type="Proteomes" id="UP001454036"/>
    </source>
</evidence>
<protein>
    <submittedName>
        <fullName evidence="2">Uncharacterized protein</fullName>
    </submittedName>
</protein>
<name>A0AAV3Q0P4_LITER</name>
<proteinExistence type="predicted"/>
<accession>A0AAV3Q0P4</accession>
<evidence type="ECO:0000256" key="1">
    <source>
        <dbReference type="SAM" id="Coils"/>
    </source>
</evidence>
<sequence length="167" mass="19539">MNASYVIARRADLLDDACEEAFEKERALQLRVKDLKEENEKLEVISVAASKEKKEATDHAMAEIRKHDALQAWFTRLEGEHFDISQKLERLLLVHNQTAKRVSEYEQKAKAAEEALPRRVQEAIHDYQRSNAFHLETGKEAAYRLFRFTKTYRDVNPSIVLNYEDFI</sequence>
<reference evidence="2 3" key="1">
    <citation type="submission" date="2024-01" db="EMBL/GenBank/DDBJ databases">
        <title>The complete chloroplast genome sequence of Lithospermum erythrorhizon: insights into the phylogenetic relationship among Boraginaceae species and the maternal lineages of purple gromwells.</title>
        <authorList>
            <person name="Okada T."/>
            <person name="Watanabe K."/>
        </authorList>
    </citation>
    <scope>NUCLEOTIDE SEQUENCE [LARGE SCALE GENOMIC DNA]</scope>
</reference>
<dbReference type="EMBL" id="BAABME010003150">
    <property type="protein sequence ID" value="GAA0157642.1"/>
    <property type="molecule type" value="Genomic_DNA"/>
</dbReference>
<dbReference type="AlphaFoldDB" id="A0AAV3Q0P4"/>
<comment type="caution">
    <text evidence="2">The sequence shown here is derived from an EMBL/GenBank/DDBJ whole genome shotgun (WGS) entry which is preliminary data.</text>
</comment>
<dbReference type="Proteomes" id="UP001454036">
    <property type="component" value="Unassembled WGS sequence"/>
</dbReference>
<gene>
    <name evidence="2" type="ORF">LIER_14869</name>
</gene>
<keyword evidence="3" id="KW-1185">Reference proteome</keyword>
<feature type="coiled-coil region" evidence="1">
    <location>
        <begin position="18"/>
        <end position="52"/>
    </location>
</feature>
<organism evidence="2 3">
    <name type="scientific">Lithospermum erythrorhizon</name>
    <name type="common">Purple gromwell</name>
    <name type="synonym">Lithospermum officinale var. erythrorhizon</name>
    <dbReference type="NCBI Taxonomy" id="34254"/>
    <lineage>
        <taxon>Eukaryota</taxon>
        <taxon>Viridiplantae</taxon>
        <taxon>Streptophyta</taxon>
        <taxon>Embryophyta</taxon>
        <taxon>Tracheophyta</taxon>
        <taxon>Spermatophyta</taxon>
        <taxon>Magnoliopsida</taxon>
        <taxon>eudicotyledons</taxon>
        <taxon>Gunneridae</taxon>
        <taxon>Pentapetalae</taxon>
        <taxon>asterids</taxon>
        <taxon>lamiids</taxon>
        <taxon>Boraginales</taxon>
        <taxon>Boraginaceae</taxon>
        <taxon>Boraginoideae</taxon>
        <taxon>Lithospermeae</taxon>
        <taxon>Lithospermum</taxon>
    </lineage>
</organism>
<keyword evidence="1" id="KW-0175">Coiled coil</keyword>